<protein>
    <recommendedName>
        <fullName evidence="3">TonB-dependent receptor-like beta-barrel domain-containing protein</fullName>
    </recommendedName>
</protein>
<dbReference type="EMBL" id="CP013650">
    <property type="protein sequence ID" value="ALS98456.1"/>
    <property type="molecule type" value="Genomic_DNA"/>
</dbReference>
<dbReference type="AlphaFoldDB" id="A0A0U3AZM6"/>
<reference evidence="1 2" key="1">
    <citation type="submission" date="2015-12" db="EMBL/GenBank/DDBJ databases">
        <title>Complete genome of Lacimicrobium alkaliphilum KCTC 32984.</title>
        <authorList>
            <person name="Kim S.-G."/>
            <person name="Lee Y.-J."/>
        </authorList>
    </citation>
    <scope>NUCLEOTIDE SEQUENCE [LARGE SCALE GENOMIC DNA]</scope>
    <source>
        <strain evidence="1 2">YelD216</strain>
    </source>
</reference>
<dbReference type="KEGG" id="lal:AT746_09420"/>
<keyword evidence="2" id="KW-1185">Reference proteome</keyword>
<dbReference type="SUPFAM" id="SSF56935">
    <property type="entry name" value="Porins"/>
    <property type="match status" value="1"/>
</dbReference>
<dbReference type="Proteomes" id="UP000068447">
    <property type="component" value="Chromosome"/>
</dbReference>
<evidence type="ECO:0008006" key="3">
    <source>
        <dbReference type="Google" id="ProtNLM"/>
    </source>
</evidence>
<name>A0A0U3AZM6_9ALTE</name>
<dbReference type="InterPro" id="IPR020016">
    <property type="entry name" value="Decahaem-assoc_OM_MtrB/PioB"/>
</dbReference>
<sequence>MQATESLQGNIEASLGYLDQDAWQFGSSHGVNDLGFTPFVNIDLLLPGFTDTDKWQIGANQLGLSSARFMLKGQFDDNQSVDLNWRQISGYDYDDAHTPFYSTGLAKFSLPGNWQVNDNTTAGMTSVSDHLNPVSLRHKRHWLELDYQRNLGENWALNVDFRRDSVTGTKALGGATGSSGGNVRAVLLAAPVDHQTHQASISLAYLGSRLSWTLGYHGSFFDNTLTSVIWPTAFGQHPQWAAGVGFPDGINQMATEPDNQAHQFRVNGSYRFTPYTRLYLDAALGRQSQNQSFLSYTANSRLIVNASLPMQSLDGRVDTTNLNLRLSSRPLSGLNLIARLAYRDRDNQTPVAAYQRVAGDAAYQQGFADARLNRPYSLSKRKANLEANWRLMTATQLQAGYHYTDTRRDYSEITRARENDIRLGFRSHYFETLAMAVSYSHQQRRTDDYIGNRPLIQTHVPGTTEAEEFENHPLLRKYYLSERDRDSVSLQADWYPQTSLSLGAQLSWNQDTYPDGHFGLNSSKMYSVNGNISYISDKDWQLSGFYSYDNYQYQQSGRSFRGFAPAEAFDPQRNWQVSASDDFQTLGFSLERQGLRPAFSDWQAQGTLDLSMSFNHSRSVGEMINHHGSVLQSAPLPDLKTQLNTANLTARYHLSASSSAALTLIRETYDSDDFALDNVAMNTLSNVLLPGQRSPRYQATWLGLSYRYEY</sequence>
<dbReference type="STRING" id="1526571.AT746_09420"/>
<dbReference type="RefSeq" id="WP_062479640.1">
    <property type="nucleotide sequence ID" value="NZ_CP013650.1"/>
</dbReference>
<dbReference type="NCBIfam" id="TIGR03509">
    <property type="entry name" value="OMP_MtrB_PioB"/>
    <property type="match status" value="1"/>
</dbReference>
<organism evidence="1 2">
    <name type="scientific">Lacimicrobium alkaliphilum</name>
    <dbReference type="NCBI Taxonomy" id="1526571"/>
    <lineage>
        <taxon>Bacteria</taxon>
        <taxon>Pseudomonadati</taxon>
        <taxon>Pseudomonadota</taxon>
        <taxon>Gammaproteobacteria</taxon>
        <taxon>Alteromonadales</taxon>
        <taxon>Alteromonadaceae</taxon>
        <taxon>Lacimicrobium</taxon>
    </lineage>
</organism>
<dbReference type="Pfam" id="PF11854">
    <property type="entry name" value="MtrB_PioB"/>
    <property type="match status" value="1"/>
</dbReference>
<evidence type="ECO:0000313" key="2">
    <source>
        <dbReference type="Proteomes" id="UP000068447"/>
    </source>
</evidence>
<proteinExistence type="predicted"/>
<gene>
    <name evidence="1" type="ORF">AT746_09420</name>
</gene>
<evidence type="ECO:0000313" key="1">
    <source>
        <dbReference type="EMBL" id="ALS98456.1"/>
    </source>
</evidence>
<accession>A0A0U3AZM6</accession>